<keyword evidence="4" id="KW-0411">Iron-sulfur</keyword>
<evidence type="ECO:0000256" key="3">
    <source>
        <dbReference type="ARBA" id="ARBA00023004"/>
    </source>
</evidence>
<keyword evidence="3" id="KW-0408">Iron</keyword>
<dbReference type="InterPro" id="IPR006076">
    <property type="entry name" value="FAD-dep_OxRdtase"/>
</dbReference>
<dbReference type="InterPro" id="IPR017941">
    <property type="entry name" value="Rieske_2Fe-2S"/>
</dbReference>
<evidence type="ECO:0000256" key="6">
    <source>
        <dbReference type="SAM" id="MobiDB-lite"/>
    </source>
</evidence>
<dbReference type="Gene3D" id="2.102.10.10">
    <property type="entry name" value="Rieske [2Fe-2S] iron-sulphur domain"/>
    <property type="match status" value="1"/>
</dbReference>
<dbReference type="SUPFAM" id="SSF50022">
    <property type="entry name" value="ISP domain"/>
    <property type="match status" value="1"/>
</dbReference>
<dbReference type="RefSeq" id="WP_264282049.1">
    <property type="nucleotide sequence ID" value="NZ_CP107006.1"/>
</dbReference>
<evidence type="ECO:0000256" key="5">
    <source>
        <dbReference type="ARBA" id="ARBA00023157"/>
    </source>
</evidence>
<dbReference type="CDD" id="cd03477">
    <property type="entry name" value="Rieske_YhfW_C"/>
    <property type="match status" value="1"/>
</dbReference>
<dbReference type="SUPFAM" id="SSF51905">
    <property type="entry name" value="FAD/NAD(P)-binding domain"/>
    <property type="match status" value="1"/>
</dbReference>
<dbReference type="InterPro" id="IPR036922">
    <property type="entry name" value="Rieske_2Fe-2S_sf"/>
</dbReference>
<dbReference type="Pfam" id="PF00355">
    <property type="entry name" value="Rieske"/>
    <property type="match status" value="1"/>
</dbReference>
<keyword evidence="1" id="KW-0001">2Fe-2S</keyword>
<dbReference type="PROSITE" id="PS51296">
    <property type="entry name" value="RIESKE"/>
    <property type="match status" value="1"/>
</dbReference>
<keyword evidence="9" id="KW-1185">Reference proteome</keyword>
<feature type="domain" description="Rieske" evidence="7">
    <location>
        <begin position="424"/>
        <end position="507"/>
    </location>
</feature>
<dbReference type="Gene3D" id="3.30.9.10">
    <property type="entry name" value="D-Amino Acid Oxidase, subunit A, domain 2"/>
    <property type="match status" value="1"/>
</dbReference>
<evidence type="ECO:0000256" key="1">
    <source>
        <dbReference type="ARBA" id="ARBA00022714"/>
    </source>
</evidence>
<protein>
    <submittedName>
        <fullName evidence="8">FAD-dependent oxidoreductase</fullName>
    </submittedName>
</protein>
<feature type="compositionally biased region" description="Polar residues" evidence="6">
    <location>
        <begin position="11"/>
        <end position="25"/>
    </location>
</feature>
<dbReference type="PRINTS" id="PR00162">
    <property type="entry name" value="RIESKE"/>
</dbReference>
<dbReference type="EMBL" id="CP107006">
    <property type="protein sequence ID" value="UYQ94096.1"/>
    <property type="molecule type" value="Genomic_DNA"/>
</dbReference>
<evidence type="ECO:0000256" key="4">
    <source>
        <dbReference type="ARBA" id="ARBA00023014"/>
    </source>
</evidence>
<organism evidence="8 9">
    <name type="scientific">Chitinophaga horti</name>
    <dbReference type="NCBI Taxonomy" id="2920382"/>
    <lineage>
        <taxon>Bacteria</taxon>
        <taxon>Pseudomonadati</taxon>
        <taxon>Bacteroidota</taxon>
        <taxon>Chitinophagia</taxon>
        <taxon>Chitinophagales</taxon>
        <taxon>Chitinophagaceae</taxon>
        <taxon>Chitinophaga</taxon>
    </lineage>
</organism>
<evidence type="ECO:0000259" key="7">
    <source>
        <dbReference type="PROSITE" id="PS51296"/>
    </source>
</evidence>
<name>A0ABY6J3Z4_9BACT</name>
<sequence length="518" mass="57461">MKRDGHMESLWQATTGSRTTPSYNREPQPALTYDVVIVGAGMTGVTTALLLQKKGFNVLLAEAQNACFGTTGGTTAHLNTLMDTPYPTMIKNFGEAHATGVATAVRDALLHIRANISEYNIDCGYNIEDAFLYAQDDQQEKELEDILLATKKVGIEVEQSSDSPVPVPFTKGLRFPGNARFHPTRYVMPLLEEFIKLGGEYRDNCRVTQVEEAARLTIHTTQGEFFAHRLIYATHIPPGVNLLHFRCAPYRSYAIAVELEDEAQYPGGLAYDMYDPYHYFRTQEVDGQKYLIAGGEDHKTGHHENTETCFMLLEAYVRTHFAVKQVAYKWSSQYFEPTDGLPYIGLLPGANSDNIYVATGYGGNGMVYSHVAALTFAEMFIDKQSNLEKLFDPNRVKPVAGFASFVKESADVAGLLFSKLKPPPTLDTLADLAPGEARIVKYEGTKLAVYKHESGELFMTSAACTHIQCDVAWNSAEKSWDCPCHGSRFSYTGEMLTGPARKDLSDYDMQSAKITSKS</sequence>
<dbReference type="Proteomes" id="UP001162741">
    <property type="component" value="Chromosome"/>
</dbReference>
<dbReference type="Pfam" id="PF01266">
    <property type="entry name" value="DAO"/>
    <property type="match status" value="1"/>
</dbReference>
<gene>
    <name evidence="8" type="ORF">MKQ68_03195</name>
</gene>
<evidence type="ECO:0000313" key="9">
    <source>
        <dbReference type="Proteomes" id="UP001162741"/>
    </source>
</evidence>
<dbReference type="Gene3D" id="3.50.50.60">
    <property type="entry name" value="FAD/NAD(P)-binding domain"/>
    <property type="match status" value="1"/>
</dbReference>
<dbReference type="PANTHER" id="PTHR13847">
    <property type="entry name" value="SARCOSINE DEHYDROGENASE-RELATED"/>
    <property type="match status" value="1"/>
</dbReference>
<dbReference type="InterPro" id="IPR036188">
    <property type="entry name" value="FAD/NAD-bd_sf"/>
</dbReference>
<keyword evidence="5" id="KW-1015">Disulfide bond</keyword>
<accession>A0ABY6J3Z4</accession>
<dbReference type="InterPro" id="IPR038010">
    <property type="entry name" value="YhfW_C"/>
</dbReference>
<keyword evidence="2" id="KW-0479">Metal-binding</keyword>
<evidence type="ECO:0000313" key="8">
    <source>
        <dbReference type="EMBL" id="UYQ94096.1"/>
    </source>
</evidence>
<dbReference type="InterPro" id="IPR005805">
    <property type="entry name" value="Rieske_Fe-S_prot_C"/>
</dbReference>
<feature type="region of interest" description="Disordered" evidence="6">
    <location>
        <begin position="1"/>
        <end position="25"/>
    </location>
</feature>
<reference evidence="8" key="1">
    <citation type="submission" date="2022-10" db="EMBL/GenBank/DDBJ databases">
        <title>Chitinophaga sp. nov., isolated from soil.</title>
        <authorList>
            <person name="Jeon C.O."/>
        </authorList>
    </citation>
    <scope>NUCLEOTIDE SEQUENCE</scope>
    <source>
        <strain evidence="8">R8</strain>
    </source>
</reference>
<proteinExistence type="predicted"/>
<evidence type="ECO:0000256" key="2">
    <source>
        <dbReference type="ARBA" id="ARBA00022723"/>
    </source>
</evidence>